<name>A0A1C3RF83_9PROT</name>
<dbReference type="AlphaFoldDB" id="A0A1C3RF83"/>
<gene>
    <name evidence="1" type="ORF">MTBPR1_140029</name>
</gene>
<evidence type="ECO:0000313" key="2">
    <source>
        <dbReference type="Proteomes" id="UP000231658"/>
    </source>
</evidence>
<dbReference type="EMBL" id="FLYE01000006">
    <property type="protein sequence ID" value="SCA55911.1"/>
    <property type="molecule type" value="Genomic_DNA"/>
</dbReference>
<reference evidence="1 2" key="1">
    <citation type="submission" date="2016-07" db="EMBL/GenBank/DDBJ databases">
        <authorList>
            <person name="Lefevre C.T."/>
        </authorList>
    </citation>
    <scope>NUCLEOTIDE SEQUENCE [LARGE SCALE GENOMIC DNA]</scope>
    <source>
        <strain evidence="1">PR1</strain>
    </source>
</reference>
<dbReference type="RefSeq" id="WP_069186610.1">
    <property type="nucleotide sequence ID" value="NZ_FLYE01000006.1"/>
</dbReference>
<protein>
    <submittedName>
        <fullName evidence="1">Uncharacterized protein</fullName>
    </submittedName>
</protein>
<organism evidence="1 2">
    <name type="scientific">Candidatus Terasakiella magnetica</name>
    <dbReference type="NCBI Taxonomy" id="1867952"/>
    <lineage>
        <taxon>Bacteria</taxon>
        <taxon>Pseudomonadati</taxon>
        <taxon>Pseudomonadota</taxon>
        <taxon>Alphaproteobacteria</taxon>
        <taxon>Rhodospirillales</taxon>
        <taxon>Terasakiellaceae</taxon>
        <taxon>Terasakiella</taxon>
    </lineage>
</organism>
<proteinExistence type="predicted"/>
<dbReference type="Proteomes" id="UP000231658">
    <property type="component" value="Unassembled WGS sequence"/>
</dbReference>
<evidence type="ECO:0000313" key="1">
    <source>
        <dbReference type="EMBL" id="SCA55911.1"/>
    </source>
</evidence>
<sequence length="263" mass="30350">MTKETEQVAYYVFDAKKQAMRRIWVPLEAVTETIKAQKALGLLPYNTEANAIEMLLKSTKGKDHRTHTELATDCLNLLAHQNLLDIAVEKFEDHFAIFEVLNLGRRKTAKVQFVPYSLYSPSHDVEGLDDSQQFNPNTILLYRGVRHIINNFIDVGKPTYHERKKHVRKFKKSFGISKQNEFEAKMLQILRASNGPLNHNDHLFLTLLTKLYVQIMGLGKEAYVNRFTHNCVIEIDDTEPANTSFEVRLDYRSPTYKHAQKAA</sequence>
<keyword evidence="2" id="KW-1185">Reference proteome</keyword>
<accession>A0A1C3RF83</accession>